<keyword evidence="3 5" id="KW-0698">rRNA processing</keyword>
<evidence type="ECO:0000313" key="8">
    <source>
        <dbReference type="EMBL" id="RCX20038.1"/>
    </source>
</evidence>
<evidence type="ECO:0000256" key="4">
    <source>
        <dbReference type="ARBA" id="ARBA00023186"/>
    </source>
</evidence>
<proteinExistence type="inferred from homology"/>
<reference evidence="8 9" key="1">
    <citation type="submission" date="2018-07" db="EMBL/GenBank/DDBJ databases">
        <title>Genomic Encyclopedia of Type Strains, Phase IV (KMG-IV): sequencing the most valuable type-strain genomes for metagenomic binning, comparative biology and taxonomic classification.</title>
        <authorList>
            <person name="Goeker M."/>
        </authorList>
    </citation>
    <scope>NUCLEOTIDE SEQUENCE [LARGE SCALE GENOMIC DNA]</scope>
    <source>
        <strain evidence="8 9">DSM 27016</strain>
    </source>
</reference>
<dbReference type="InterPro" id="IPR011033">
    <property type="entry name" value="PRC_barrel-like_sf"/>
</dbReference>
<dbReference type="GO" id="GO:0005737">
    <property type="term" value="C:cytoplasm"/>
    <property type="evidence" value="ECO:0007669"/>
    <property type="project" value="UniProtKB-SubCell"/>
</dbReference>
<dbReference type="PANTHER" id="PTHR33692:SF1">
    <property type="entry name" value="RIBOSOME MATURATION FACTOR RIMM"/>
    <property type="match status" value="1"/>
</dbReference>
<evidence type="ECO:0000256" key="3">
    <source>
        <dbReference type="ARBA" id="ARBA00022552"/>
    </source>
</evidence>
<dbReference type="SUPFAM" id="SSF50346">
    <property type="entry name" value="PRC-barrel domain"/>
    <property type="match status" value="1"/>
</dbReference>
<evidence type="ECO:0000256" key="2">
    <source>
        <dbReference type="ARBA" id="ARBA00022517"/>
    </source>
</evidence>
<feature type="domain" description="Ribosome maturation factor RimM PRC barrel" evidence="7">
    <location>
        <begin position="130"/>
        <end position="196"/>
    </location>
</feature>
<dbReference type="InterPro" id="IPR009000">
    <property type="entry name" value="Transl_B-barrel_sf"/>
</dbReference>
<protein>
    <recommendedName>
        <fullName evidence="5">Ribosome maturation factor RimM</fullName>
    </recommendedName>
</protein>
<comment type="subunit">
    <text evidence="5">Binds ribosomal protein uS19.</text>
</comment>
<keyword evidence="2 5" id="KW-0690">Ribosome biogenesis</keyword>
<dbReference type="Pfam" id="PF01782">
    <property type="entry name" value="RimM"/>
    <property type="match status" value="1"/>
</dbReference>
<dbReference type="GO" id="GO:0042274">
    <property type="term" value="P:ribosomal small subunit biogenesis"/>
    <property type="evidence" value="ECO:0007669"/>
    <property type="project" value="UniProtKB-UniRule"/>
</dbReference>
<dbReference type="GO" id="GO:0005840">
    <property type="term" value="C:ribosome"/>
    <property type="evidence" value="ECO:0007669"/>
    <property type="project" value="InterPro"/>
</dbReference>
<dbReference type="GO" id="GO:0006364">
    <property type="term" value="P:rRNA processing"/>
    <property type="evidence" value="ECO:0007669"/>
    <property type="project" value="UniProtKB-UniRule"/>
</dbReference>
<dbReference type="Proteomes" id="UP000253034">
    <property type="component" value="Unassembled WGS sequence"/>
</dbReference>
<evidence type="ECO:0000256" key="1">
    <source>
        <dbReference type="ARBA" id="ARBA00022490"/>
    </source>
</evidence>
<comment type="similarity">
    <text evidence="5">Belongs to the RimM family.</text>
</comment>
<dbReference type="GO" id="GO:0043022">
    <property type="term" value="F:ribosome binding"/>
    <property type="evidence" value="ECO:0007669"/>
    <property type="project" value="InterPro"/>
</dbReference>
<feature type="domain" description="RimM N-terminal" evidence="6">
    <location>
        <begin position="35"/>
        <end position="116"/>
    </location>
</feature>
<evidence type="ECO:0000313" key="9">
    <source>
        <dbReference type="Proteomes" id="UP000253034"/>
    </source>
</evidence>
<organism evidence="8 9">
    <name type="scientific">Anaerobacterium chartisolvens</name>
    <dbReference type="NCBI Taxonomy" id="1297424"/>
    <lineage>
        <taxon>Bacteria</taxon>
        <taxon>Bacillati</taxon>
        <taxon>Bacillota</taxon>
        <taxon>Clostridia</taxon>
        <taxon>Eubacteriales</taxon>
        <taxon>Oscillospiraceae</taxon>
        <taxon>Anaerobacterium</taxon>
    </lineage>
</organism>
<dbReference type="Pfam" id="PF24986">
    <property type="entry name" value="PRC_RimM"/>
    <property type="match status" value="1"/>
</dbReference>
<sequence>MLAEIFNSLYPPCKIFIATYIVAAGQVEWMHEYLQVGKICNTHGVRGEVKVIPLTDNPERFKDLKSIFIETEGTNKQYDIDSVRYSKNLVLLKLKNIDSIDDAQRLKDTYIVIDRENAVKLPPQSYYICDLIGCGVYDEEGKKLGILSNVLKTGSNDVYIVRDENNKELLIPALKSVVKRVSIEDRIIEVELPDGL</sequence>
<dbReference type="Gene3D" id="2.40.30.60">
    <property type="entry name" value="RimM"/>
    <property type="match status" value="1"/>
</dbReference>
<accession>A0A369BHI6</accession>
<dbReference type="HAMAP" id="MF_00014">
    <property type="entry name" value="Ribosome_mat_RimM"/>
    <property type="match status" value="1"/>
</dbReference>
<dbReference type="SUPFAM" id="SSF50447">
    <property type="entry name" value="Translation proteins"/>
    <property type="match status" value="1"/>
</dbReference>
<keyword evidence="4 5" id="KW-0143">Chaperone</keyword>
<keyword evidence="9" id="KW-1185">Reference proteome</keyword>
<dbReference type="Gene3D" id="2.30.30.240">
    <property type="entry name" value="PRC-barrel domain"/>
    <property type="match status" value="1"/>
</dbReference>
<comment type="function">
    <text evidence="5">An accessory protein needed during the final step in the assembly of 30S ribosomal subunit, possibly for assembly of the head region. Essential for efficient processing of 16S rRNA. May be needed both before and after RbfA during the maturation of 16S rRNA. It has affinity for free ribosomal 30S subunits but not for 70S ribosomes.</text>
</comment>
<dbReference type="InterPro" id="IPR036976">
    <property type="entry name" value="RimM_N_sf"/>
</dbReference>
<dbReference type="PANTHER" id="PTHR33692">
    <property type="entry name" value="RIBOSOME MATURATION FACTOR RIMM"/>
    <property type="match status" value="1"/>
</dbReference>
<evidence type="ECO:0000259" key="6">
    <source>
        <dbReference type="Pfam" id="PF01782"/>
    </source>
</evidence>
<dbReference type="EMBL" id="QPJT01000002">
    <property type="protein sequence ID" value="RCX20038.1"/>
    <property type="molecule type" value="Genomic_DNA"/>
</dbReference>
<keyword evidence="1 5" id="KW-0963">Cytoplasm</keyword>
<comment type="domain">
    <text evidence="5">The PRC barrel domain binds ribosomal protein uS19.</text>
</comment>
<dbReference type="InterPro" id="IPR056792">
    <property type="entry name" value="PRC_RimM"/>
</dbReference>
<gene>
    <name evidence="5" type="primary">rimM</name>
    <name evidence="8" type="ORF">DFR58_102107</name>
</gene>
<comment type="caution">
    <text evidence="8">The sequence shown here is derived from an EMBL/GenBank/DDBJ whole genome shotgun (WGS) entry which is preliminary data.</text>
</comment>
<evidence type="ECO:0000256" key="5">
    <source>
        <dbReference type="HAMAP-Rule" id="MF_00014"/>
    </source>
</evidence>
<dbReference type="InterPro" id="IPR002676">
    <property type="entry name" value="RimM_N"/>
</dbReference>
<evidence type="ECO:0000259" key="7">
    <source>
        <dbReference type="Pfam" id="PF24986"/>
    </source>
</evidence>
<dbReference type="AlphaFoldDB" id="A0A369BHI6"/>
<comment type="subcellular location">
    <subcellularLocation>
        <location evidence="5">Cytoplasm</location>
    </subcellularLocation>
</comment>
<dbReference type="InterPro" id="IPR011961">
    <property type="entry name" value="RimM"/>
</dbReference>
<dbReference type="NCBIfam" id="TIGR02273">
    <property type="entry name" value="16S_RimM"/>
    <property type="match status" value="1"/>
</dbReference>
<name>A0A369BHI6_9FIRM</name>